<dbReference type="KEGG" id="pfer:IRI77_14250"/>
<evidence type="ECO:0000256" key="2">
    <source>
        <dbReference type="ARBA" id="ARBA00022723"/>
    </source>
</evidence>
<evidence type="ECO:0000313" key="9">
    <source>
        <dbReference type="Proteomes" id="UP000593892"/>
    </source>
</evidence>
<proteinExistence type="predicted"/>
<dbReference type="PRINTS" id="PR00162">
    <property type="entry name" value="RIESKE"/>
</dbReference>
<evidence type="ECO:0000313" key="8">
    <source>
        <dbReference type="EMBL" id="QOY91056.1"/>
    </source>
</evidence>
<protein>
    <submittedName>
        <fullName evidence="8">Ubiquinol-cytochrome c reductase iron-sulfur subunit</fullName>
    </submittedName>
</protein>
<dbReference type="PANTHER" id="PTHR10134">
    <property type="entry name" value="CYTOCHROME B-C1 COMPLEX SUBUNIT RIESKE, MITOCHONDRIAL"/>
    <property type="match status" value="1"/>
</dbReference>
<dbReference type="Gene3D" id="2.102.10.10">
    <property type="entry name" value="Rieske [2Fe-2S] iron-sulphur domain"/>
    <property type="match status" value="1"/>
</dbReference>
<keyword evidence="1" id="KW-0001">2Fe-2S</keyword>
<accession>A0A7S7SP03</accession>
<gene>
    <name evidence="8" type="ORF">IRI77_14250</name>
</gene>
<comment type="cofactor">
    <cofactor evidence="6">
        <name>[2Fe-2S] cluster</name>
        <dbReference type="ChEBI" id="CHEBI:190135"/>
    </cofactor>
</comment>
<dbReference type="SUPFAM" id="SSF50022">
    <property type="entry name" value="ISP domain"/>
    <property type="match status" value="1"/>
</dbReference>
<evidence type="ECO:0000256" key="4">
    <source>
        <dbReference type="ARBA" id="ARBA00023014"/>
    </source>
</evidence>
<evidence type="ECO:0000256" key="5">
    <source>
        <dbReference type="ARBA" id="ARBA00023157"/>
    </source>
</evidence>
<organism evidence="8 9">
    <name type="scientific">Paludibaculum fermentans</name>
    <dbReference type="NCBI Taxonomy" id="1473598"/>
    <lineage>
        <taxon>Bacteria</taxon>
        <taxon>Pseudomonadati</taxon>
        <taxon>Acidobacteriota</taxon>
        <taxon>Terriglobia</taxon>
        <taxon>Bryobacterales</taxon>
        <taxon>Bryobacteraceae</taxon>
        <taxon>Paludibaculum</taxon>
    </lineage>
</organism>
<evidence type="ECO:0000256" key="1">
    <source>
        <dbReference type="ARBA" id="ARBA00022714"/>
    </source>
</evidence>
<dbReference type="GO" id="GO:0051537">
    <property type="term" value="F:2 iron, 2 sulfur cluster binding"/>
    <property type="evidence" value="ECO:0007669"/>
    <property type="project" value="UniProtKB-KW"/>
</dbReference>
<name>A0A7S7SP03_PALFE</name>
<dbReference type="RefSeq" id="WP_194452711.1">
    <property type="nucleotide sequence ID" value="NZ_CP063849.1"/>
</dbReference>
<evidence type="ECO:0000256" key="6">
    <source>
        <dbReference type="ARBA" id="ARBA00034078"/>
    </source>
</evidence>
<dbReference type="Proteomes" id="UP000593892">
    <property type="component" value="Chromosome"/>
</dbReference>
<keyword evidence="2" id="KW-0479">Metal-binding</keyword>
<dbReference type="EMBL" id="CP063849">
    <property type="protein sequence ID" value="QOY91056.1"/>
    <property type="molecule type" value="Genomic_DNA"/>
</dbReference>
<keyword evidence="9" id="KW-1185">Reference proteome</keyword>
<reference evidence="8 9" key="1">
    <citation type="submission" date="2020-10" db="EMBL/GenBank/DDBJ databases">
        <title>Complete genome sequence of Paludibaculum fermentans P105T, a facultatively anaerobic acidobacterium capable of dissimilatory Fe(III) reduction.</title>
        <authorList>
            <person name="Dedysh S.N."/>
            <person name="Beletsky A.V."/>
            <person name="Kulichevskaya I.S."/>
            <person name="Mardanov A.V."/>
            <person name="Ravin N.V."/>
        </authorList>
    </citation>
    <scope>NUCLEOTIDE SEQUENCE [LARGE SCALE GENOMIC DNA]</scope>
    <source>
        <strain evidence="8 9">P105</strain>
    </source>
</reference>
<feature type="domain" description="Rieske" evidence="7">
    <location>
        <begin position="66"/>
        <end position="163"/>
    </location>
</feature>
<dbReference type="AlphaFoldDB" id="A0A7S7SP03"/>
<keyword evidence="4" id="KW-0411">Iron-sulfur</keyword>
<dbReference type="GO" id="GO:0016020">
    <property type="term" value="C:membrane"/>
    <property type="evidence" value="ECO:0007669"/>
    <property type="project" value="InterPro"/>
</dbReference>
<evidence type="ECO:0000259" key="7">
    <source>
        <dbReference type="PROSITE" id="PS51296"/>
    </source>
</evidence>
<dbReference type="Pfam" id="PF00355">
    <property type="entry name" value="Rieske"/>
    <property type="match status" value="1"/>
</dbReference>
<dbReference type="InterPro" id="IPR005805">
    <property type="entry name" value="Rieske_Fe-S_prot_C"/>
</dbReference>
<dbReference type="InterPro" id="IPR036922">
    <property type="entry name" value="Rieske_2Fe-2S_sf"/>
</dbReference>
<dbReference type="PROSITE" id="PS51296">
    <property type="entry name" value="RIESKE"/>
    <property type="match status" value="1"/>
</dbReference>
<dbReference type="InterPro" id="IPR017941">
    <property type="entry name" value="Rieske_2Fe-2S"/>
</dbReference>
<sequence length="172" mass="19286">MSQQKECPKQRLWSEEFSVRSGESSFVERRQFTRFLTLTSFAMFAGQLWLVAKNLLSRRQAAFPALVVNGADGLAVGSAKVFQYPTPQDNCLLVRVGEQKFVAYSQKCTHLSCAVLYSAKHNRLECPCHEGYFSIEDGRVLQGPPPRPLPRVELERRGSELVAIGMTTGEES</sequence>
<dbReference type="GO" id="GO:0046872">
    <property type="term" value="F:metal ion binding"/>
    <property type="evidence" value="ECO:0007669"/>
    <property type="project" value="UniProtKB-KW"/>
</dbReference>
<evidence type="ECO:0000256" key="3">
    <source>
        <dbReference type="ARBA" id="ARBA00023004"/>
    </source>
</evidence>
<keyword evidence="5" id="KW-1015">Disulfide bond</keyword>
<dbReference type="InterPro" id="IPR014349">
    <property type="entry name" value="Rieske_Fe-S_prot"/>
</dbReference>
<keyword evidence="3" id="KW-0408">Iron</keyword>
<dbReference type="CDD" id="cd03467">
    <property type="entry name" value="Rieske"/>
    <property type="match status" value="1"/>
</dbReference>